<evidence type="ECO:0000313" key="11">
    <source>
        <dbReference type="EMBL" id="KMZ70138.1"/>
    </source>
</evidence>
<protein>
    <recommendedName>
        <fullName evidence="9">Vacuolar iron transporter</fullName>
    </recommendedName>
</protein>
<dbReference type="GO" id="GO:0005381">
    <property type="term" value="F:iron ion transmembrane transporter activity"/>
    <property type="evidence" value="ECO:0000318"/>
    <property type="project" value="GO_Central"/>
</dbReference>
<dbReference type="GO" id="GO:0005384">
    <property type="term" value="F:manganese ion transmembrane transporter activity"/>
    <property type="evidence" value="ECO:0000318"/>
    <property type="project" value="GO_Central"/>
</dbReference>
<reference evidence="12" key="1">
    <citation type="journal article" date="2016" name="Nature">
        <title>The genome of the seagrass Zostera marina reveals angiosperm adaptation to the sea.</title>
        <authorList>
            <person name="Olsen J.L."/>
            <person name="Rouze P."/>
            <person name="Verhelst B."/>
            <person name="Lin Y.-C."/>
            <person name="Bayer T."/>
            <person name="Collen J."/>
            <person name="Dattolo E."/>
            <person name="De Paoli E."/>
            <person name="Dittami S."/>
            <person name="Maumus F."/>
            <person name="Michel G."/>
            <person name="Kersting A."/>
            <person name="Lauritano C."/>
            <person name="Lohaus R."/>
            <person name="Toepel M."/>
            <person name="Tonon T."/>
            <person name="Vanneste K."/>
            <person name="Amirebrahimi M."/>
            <person name="Brakel J."/>
            <person name="Bostroem C."/>
            <person name="Chovatia M."/>
            <person name="Grimwood J."/>
            <person name="Jenkins J.W."/>
            <person name="Jueterbock A."/>
            <person name="Mraz A."/>
            <person name="Stam W.T."/>
            <person name="Tice H."/>
            <person name="Bornberg-Bauer E."/>
            <person name="Green P.J."/>
            <person name="Pearson G.A."/>
            <person name="Procaccini G."/>
            <person name="Duarte C.M."/>
            <person name="Schmutz J."/>
            <person name="Reusch T.B.H."/>
            <person name="Van de Peer Y."/>
        </authorList>
    </citation>
    <scope>NUCLEOTIDE SEQUENCE [LARGE SCALE GENOMIC DNA]</scope>
    <source>
        <strain evidence="12">cv. Finnish</strain>
    </source>
</reference>
<dbReference type="Pfam" id="PF01988">
    <property type="entry name" value="VIT1"/>
    <property type="match status" value="2"/>
</dbReference>
<dbReference type="STRING" id="29655.A0A0K9PM66"/>
<feature type="transmembrane region" description="Helical" evidence="9">
    <location>
        <begin position="162"/>
        <end position="184"/>
    </location>
</feature>
<dbReference type="GO" id="GO:0005774">
    <property type="term" value="C:vacuolar membrane"/>
    <property type="evidence" value="ECO:0007669"/>
    <property type="project" value="UniProtKB-SubCell"/>
</dbReference>
<dbReference type="GO" id="GO:0030026">
    <property type="term" value="P:intracellular manganese ion homeostasis"/>
    <property type="evidence" value="ECO:0000318"/>
    <property type="project" value="GO_Central"/>
</dbReference>
<feature type="transmembrane region" description="Helical" evidence="9">
    <location>
        <begin position="134"/>
        <end position="156"/>
    </location>
</feature>
<evidence type="ECO:0000256" key="10">
    <source>
        <dbReference type="SAM" id="MobiDB-lite"/>
    </source>
</evidence>
<feature type="transmembrane region" description="Helical" evidence="9">
    <location>
        <begin position="196"/>
        <end position="218"/>
    </location>
</feature>
<keyword evidence="12" id="KW-1185">Reference proteome</keyword>
<evidence type="ECO:0000256" key="3">
    <source>
        <dbReference type="ARBA" id="ARBA00022496"/>
    </source>
</evidence>
<feature type="compositionally biased region" description="Basic and acidic residues" evidence="10">
    <location>
        <begin position="1"/>
        <end position="10"/>
    </location>
</feature>
<comment type="subcellular location">
    <subcellularLocation>
        <location evidence="1 9">Vacuole membrane</location>
        <topology evidence="1 9">Multi-pass membrane protein</topology>
    </subcellularLocation>
</comment>
<keyword evidence="7 9" id="KW-0472">Membrane</keyword>
<keyword evidence="6 9" id="KW-1133">Transmembrane helix</keyword>
<evidence type="ECO:0000313" key="12">
    <source>
        <dbReference type="Proteomes" id="UP000036987"/>
    </source>
</evidence>
<sequence length="220" mass="22220">MEDSHVHVVVDDDSSSMKPTGASSASPVATVLDLEAGGGSSETDYGSRANWLRAAVLGATDGLVSVASLMIGVGAVDQTSKVMVISGLAGLIAGACSMAIGEYVSVCTQYDIQKAQMVRDVDDRMENLPSAVEAAGASALAFSLGGLSPLLVGGFIKPHVARVVAVCAVTSLGLGGFGVAGGLLGGTPVKKSAIRVIIGGWLAMLITYGVLWLFGLAFNF</sequence>
<evidence type="ECO:0000256" key="6">
    <source>
        <dbReference type="ARBA" id="ARBA00022989"/>
    </source>
</evidence>
<accession>A0A0K9PM66</accession>
<dbReference type="OrthoDB" id="73465at2759"/>
<evidence type="ECO:0000256" key="5">
    <source>
        <dbReference type="ARBA" id="ARBA00022692"/>
    </source>
</evidence>
<dbReference type="PANTHER" id="PTHR31851">
    <property type="entry name" value="FE(2+)/MN(2+) TRANSPORTER PCL1"/>
    <property type="match status" value="1"/>
</dbReference>
<organism evidence="11 12">
    <name type="scientific">Zostera marina</name>
    <name type="common">Eelgrass</name>
    <dbReference type="NCBI Taxonomy" id="29655"/>
    <lineage>
        <taxon>Eukaryota</taxon>
        <taxon>Viridiplantae</taxon>
        <taxon>Streptophyta</taxon>
        <taxon>Embryophyta</taxon>
        <taxon>Tracheophyta</taxon>
        <taxon>Spermatophyta</taxon>
        <taxon>Magnoliopsida</taxon>
        <taxon>Liliopsida</taxon>
        <taxon>Zosteraceae</taxon>
        <taxon>Zostera</taxon>
    </lineage>
</organism>
<dbReference type="AlphaFoldDB" id="A0A0K9PM66"/>
<evidence type="ECO:0000256" key="1">
    <source>
        <dbReference type="ARBA" id="ARBA00004128"/>
    </source>
</evidence>
<dbReference type="GO" id="GO:0016020">
    <property type="term" value="C:membrane"/>
    <property type="evidence" value="ECO:0000318"/>
    <property type="project" value="GO_Central"/>
</dbReference>
<name>A0A0K9PM66_ZOSMR</name>
<keyword evidence="5 9" id="KW-0812">Transmembrane</keyword>
<keyword evidence="3" id="KW-0410">Iron transport</keyword>
<dbReference type="InterPro" id="IPR008217">
    <property type="entry name" value="Ccc1_fam"/>
</dbReference>
<comment type="catalytic activity">
    <reaction evidence="8">
        <text>Fe(2+)(in) = Fe(2+)(out)</text>
        <dbReference type="Rhea" id="RHEA:28486"/>
        <dbReference type="ChEBI" id="CHEBI:29033"/>
    </reaction>
    <physiologicalReaction direction="left-to-right" evidence="8">
        <dbReference type="Rhea" id="RHEA:28487"/>
    </physiologicalReaction>
</comment>
<evidence type="ECO:0000256" key="7">
    <source>
        <dbReference type="ARBA" id="ARBA00023136"/>
    </source>
</evidence>
<comment type="function">
    <text evidence="9">Vacuolar Fe(2+) uptake transporter.</text>
</comment>
<dbReference type="EMBL" id="LFYR01000729">
    <property type="protein sequence ID" value="KMZ70138.1"/>
    <property type="molecule type" value="Genomic_DNA"/>
</dbReference>
<dbReference type="OMA" id="HDGAREM"/>
<dbReference type="GO" id="GO:0140315">
    <property type="term" value="F:iron ion sequestering activity"/>
    <property type="evidence" value="ECO:0007669"/>
    <property type="project" value="UniProtKB-UniRule"/>
</dbReference>
<dbReference type="Proteomes" id="UP000036987">
    <property type="component" value="Unassembled WGS sequence"/>
</dbReference>
<gene>
    <name evidence="11" type="ORF">ZOSMA_1G01110</name>
</gene>
<evidence type="ECO:0000256" key="9">
    <source>
        <dbReference type="RuleBase" id="RU369115"/>
    </source>
</evidence>
<keyword evidence="4 9" id="KW-0926">Vacuole</keyword>
<comment type="caution">
    <text evidence="11">The sequence shown here is derived from an EMBL/GenBank/DDBJ whole genome shotgun (WGS) entry which is preliminary data.</text>
</comment>
<comment type="similarity">
    <text evidence="2 9">Belongs to the CCC1 family.</text>
</comment>
<keyword evidence="9" id="KW-0813">Transport</keyword>
<keyword evidence="3" id="KW-0408">Iron</keyword>
<feature type="region of interest" description="Disordered" evidence="10">
    <location>
        <begin position="1"/>
        <end position="24"/>
    </location>
</feature>
<evidence type="ECO:0000256" key="8">
    <source>
        <dbReference type="ARBA" id="ARBA00044464"/>
    </source>
</evidence>
<keyword evidence="9" id="KW-0406">Ion transport</keyword>
<evidence type="ECO:0000256" key="2">
    <source>
        <dbReference type="ARBA" id="ARBA00007049"/>
    </source>
</evidence>
<proteinExistence type="inferred from homology"/>
<feature type="transmembrane region" description="Helical" evidence="9">
    <location>
        <begin position="54"/>
        <end position="76"/>
    </location>
</feature>
<feature type="transmembrane region" description="Helical" evidence="9">
    <location>
        <begin position="82"/>
        <end position="104"/>
    </location>
</feature>
<evidence type="ECO:0000256" key="4">
    <source>
        <dbReference type="ARBA" id="ARBA00022554"/>
    </source>
</evidence>